<dbReference type="InterPro" id="IPR036465">
    <property type="entry name" value="vWFA_dom_sf"/>
</dbReference>
<dbReference type="AlphaFoldDB" id="A0A9Q2S3S0"/>
<feature type="chain" id="PRO_5040204331" evidence="1">
    <location>
        <begin position="23"/>
        <end position="237"/>
    </location>
</feature>
<dbReference type="GeneID" id="62640626"/>
<comment type="caution">
    <text evidence="2">The sequence shown here is derived from an EMBL/GenBank/DDBJ whole genome shotgun (WGS) entry which is preliminary data.</text>
</comment>
<dbReference type="Gene3D" id="3.40.50.410">
    <property type="entry name" value="von Willebrand factor, type A domain"/>
    <property type="match status" value="1"/>
</dbReference>
<evidence type="ECO:0000313" key="5">
    <source>
        <dbReference type="Proteomes" id="UP000809440"/>
    </source>
</evidence>
<dbReference type="InterPro" id="IPR010607">
    <property type="entry name" value="DUF1194"/>
</dbReference>
<dbReference type="EMBL" id="JAFBXF010000016">
    <property type="protein sequence ID" value="MBM2419196.1"/>
    <property type="molecule type" value="Genomic_DNA"/>
</dbReference>
<proteinExistence type="predicted"/>
<dbReference type="Pfam" id="PF06707">
    <property type="entry name" value="DUF1194"/>
    <property type="match status" value="1"/>
</dbReference>
<gene>
    <name evidence="2" type="ORF">JQX41_19765</name>
    <name evidence="3" type="ORF">JQX48_19585</name>
</gene>
<evidence type="ECO:0000256" key="1">
    <source>
        <dbReference type="SAM" id="SignalP"/>
    </source>
</evidence>
<dbReference type="OrthoDB" id="9792179at2"/>
<evidence type="ECO:0000313" key="4">
    <source>
        <dbReference type="Proteomes" id="UP000755667"/>
    </source>
</evidence>
<protein>
    <submittedName>
        <fullName evidence="2">DUF1194 domain-containing protein</fullName>
    </submittedName>
</protein>
<evidence type="ECO:0000313" key="3">
    <source>
        <dbReference type="EMBL" id="MBM2419196.1"/>
    </source>
</evidence>
<dbReference type="EMBL" id="JAFBXE010000016">
    <property type="protein sequence ID" value="MBM2414564.1"/>
    <property type="molecule type" value="Genomic_DNA"/>
</dbReference>
<keyword evidence="5" id="KW-1185">Reference proteome</keyword>
<name>A0A9Q2S3S0_9RHOB</name>
<dbReference type="SUPFAM" id="SSF53300">
    <property type="entry name" value="vWA-like"/>
    <property type="match status" value="1"/>
</dbReference>
<reference evidence="2 5" key="1">
    <citation type="submission" date="2021-01" db="EMBL/GenBank/DDBJ databases">
        <title>Diatom-associated Roseobacters Show Island Model of Population Structure.</title>
        <authorList>
            <person name="Qu L."/>
            <person name="Feng X."/>
            <person name="Chen Y."/>
            <person name="Li L."/>
            <person name="Wang X."/>
            <person name="Hu Z."/>
            <person name="Wang H."/>
            <person name="Luo H."/>
        </authorList>
    </citation>
    <scope>NUCLEOTIDE SEQUENCE</scope>
    <source>
        <strain evidence="3 5">CC28-63</strain>
        <strain evidence="2">CC28-69</strain>
    </source>
</reference>
<dbReference type="Proteomes" id="UP000809440">
    <property type="component" value="Unassembled WGS sequence"/>
</dbReference>
<feature type="signal peptide" evidence="1">
    <location>
        <begin position="1"/>
        <end position="22"/>
    </location>
</feature>
<dbReference type="Proteomes" id="UP000755667">
    <property type="component" value="Unassembled WGS sequence"/>
</dbReference>
<sequence length="237" mass="26002">MRRWLAAFVCAVSAWFWVPAQAQPEHCRLALLLALDVSSSVDAEEYILQRDGLAAALSDPVIRTAILDGNGHVSLAIYEWSGRRQSAMVSNWTALTDNAAIDSVIENLMSAPRSHTRFPTAMGYALGYGAMLLARGPECDRQVIDLSGDGENNDGFPPHLAYKNFPFSNVTVNGLAVLGGSDDVLDYFHREVRFGFGAFVETSEGYQGYREAMTRKLFRELNDMILGANPIQGPRPG</sequence>
<organism evidence="2 4">
    <name type="scientific">Marivita cryptomonadis</name>
    <dbReference type="NCBI Taxonomy" id="505252"/>
    <lineage>
        <taxon>Bacteria</taxon>
        <taxon>Pseudomonadati</taxon>
        <taxon>Pseudomonadota</taxon>
        <taxon>Alphaproteobacteria</taxon>
        <taxon>Rhodobacterales</taxon>
        <taxon>Roseobacteraceae</taxon>
        <taxon>Marivita</taxon>
    </lineage>
</organism>
<dbReference type="RefSeq" id="WP_085628876.1">
    <property type="nucleotide sequence ID" value="NZ_JAFBWU010000016.1"/>
</dbReference>
<keyword evidence="1" id="KW-0732">Signal</keyword>
<evidence type="ECO:0000313" key="2">
    <source>
        <dbReference type="EMBL" id="MBM2414564.1"/>
    </source>
</evidence>
<accession>A0A9Q2S3S0</accession>